<dbReference type="SUPFAM" id="SSF54909">
    <property type="entry name" value="Dimeric alpha+beta barrel"/>
    <property type="match status" value="1"/>
</dbReference>
<gene>
    <name evidence="2" type="ORF">AAP_01027</name>
</gene>
<dbReference type="VEuPathDB" id="FungiDB:AAP_01027"/>
<proteinExistence type="predicted"/>
<evidence type="ECO:0000259" key="1">
    <source>
        <dbReference type="PROSITE" id="PS51502"/>
    </source>
</evidence>
<dbReference type="OrthoDB" id="1601230at2759"/>
<keyword evidence="3" id="KW-1185">Reference proteome</keyword>
<feature type="domain" description="Stress-response A/B barrel" evidence="1">
    <location>
        <begin position="1"/>
        <end position="40"/>
    </location>
</feature>
<dbReference type="InterPro" id="IPR013097">
    <property type="entry name" value="Dabb"/>
</dbReference>
<reference evidence="2 3" key="1">
    <citation type="journal article" date="2016" name="Genome Biol. Evol.">
        <title>Divergent and convergent evolution of fungal pathogenicity.</title>
        <authorList>
            <person name="Shang Y."/>
            <person name="Xiao G."/>
            <person name="Zheng P."/>
            <person name="Cen K."/>
            <person name="Zhan S."/>
            <person name="Wang C."/>
        </authorList>
    </citation>
    <scope>NUCLEOTIDE SEQUENCE [LARGE SCALE GENOMIC DNA]</scope>
    <source>
        <strain evidence="2 3">ARSEF 7405</strain>
    </source>
</reference>
<protein>
    <submittedName>
        <fullName evidence="2">Stress responsive alpha-beta barrel</fullName>
    </submittedName>
</protein>
<organism evidence="2 3">
    <name type="scientific">Ascosphaera apis ARSEF 7405</name>
    <dbReference type="NCBI Taxonomy" id="392613"/>
    <lineage>
        <taxon>Eukaryota</taxon>
        <taxon>Fungi</taxon>
        <taxon>Dikarya</taxon>
        <taxon>Ascomycota</taxon>
        <taxon>Pezizomycotina</taxon>
        <taxon>Eurotiomycetes</taxon>
        <taxon>Eurotiomycetidae</taxon>
        <taxon>Onygenales</taxon>
        <taxon>Ascosphaeraceae</taxon>
        <taxon>Ascosphaera</taxon>
    </lineage>
</organism>
<sequence>MEFANRADRDFYLVADPVHLAMKQKLLDSGLIDRVNAVDFIDGGGLPSSS</sequence>
<dbReference type="AlphaFoldDB" id="A0A168C7Q6"/>
<dbReference type="Proteomes" id="UP000242877">
    <property type="component" value="Unassembled WGS sequence"/>
</dbReference>
<evidence type="ECO:0000313" key="2">
    <source>
        <dbReference type="EMBL" id="KZZ96254.1"/>
    </source>
</evidence>
<accession>A0A168C7Q6</accession>
<comment type="caution">
    <text evidence="2">The sequence shown here is derived from an EMBL/GenBank/DDBJ whole genome shotgun (WGS) entry which is preliminary data.</text>
</comment>
<dbReference type="PROSITE" id="PS51502">
    <property type="entry name" value="S_R_A_B_BARREL"/>
    <property type="match status" value="1"/>
</dbReference>
<dbReference type="EMBL" id="AZGZ01000003">
    <property type="protein sequence ID" value="KZZ96254.1"/>
    <property type="molecule type" value="Genomic_DNA"/>
</dbReference>
<name>A0A168C7Q6_9EURO</name>
<evidence type="ECO:0000313" key="3">
    <source>
        <dbReference type="Proteomes" id="UP000242877"/>
    </source>
</evidence>
<dbReference type="Gene3D" id="3.30.70.100">
    <property type="match status" value="1"/>
</dbReference>
<dbReference type="InterPro" id="IPR011008">
    <property type="entry name" value="Dimeric_a/b-barrel"/>
</dbReference>